<reference evidence="1" key="1">
    <citation type="submission" date="2022-07" db="EMBL/GenBank/DDBJ databases">
        <authorList>
            <person name="Macas J."/>
            <person name="Novak P."/>
            <person name="Neumann P."/>
        </authorList>
    </citation>
    <scope>NUCLEOTIDE SEQUENCE</scope>
</reference>
<gene>
    <name evidence="1" type="ORF">CEURO_LOCUS19113</name>
</gene>
<name>A0A9P0ZT12_CUSEU</name>
<sequence>MSISRRLCSILMPPAEGLRIEDGTSRLSFAAAVRDSNPGQRLQFQPNPFSDVDLHKIEAKHGRFKGFPSVNCSDLDTRVGHRVVLVDRLNKGAF</sequence>
<accession>A0A9P0ZT12</accession>
<dbReference type="EMBL" id="CAMAPE010000054">
    <property type="protein sequence ID" value="CAH9111155.1"/>
    <property type="molecule type" value="Genomic_DNA"/>
</dbReference>
<evidence type="ECO:0000313" key="1">
    <source>
        <dbReference type="EMBL" id="CAH9111155.1"/>
    </source>
</evidence>
<dbReference type="AlphaFoldDB" id="A0A9P0ZT12"/>
<keyword evidence="2" id="KW-1185">Reference proteome</keyword>
<proteinExistence type="predicted"/>
<dbReference type="Proteomes" id="UP001152484">
    <property type="component" value="Unassembled WGS sequence"/>
</dbReference>
<protein>
    <submittedName>
        <fullName evidence="1">Uncharacterized protein</fullName>
    </submittedName>
</protein>
<organism evidence="1 2">
    <name type="scientific">Cuscuta europaea</name>
    <name type="common">European dodder</name>
    <dbReference type="NCBI Taxonomy" id="41803"/>
    <lineage>
        <taxon>Eukaryota</taxon>
        <taxon>Viridiplantae</taxon>
        <taxon>Streptophyta</taxon>
        <taxon>Embryophyta</taxon>
        <taxon>Tracheophyta</taxon>
        <taxon>Spermatophyta</taxon>
        <taxon>Magnoliopsida</taxon>
        <taxon>eudicotyledons</taxon>
        <taxon>Gunneridae</taxon>
        <taxon>Pentapetalae</taxon>
        <taxon>asterids</taxon>
        <taxon>lamiids</taxon>
        <taxon>Solanales</taxon>
        <taxon>Convolvulaceae</taxon>
        <taxon>Cuscuteae</taxon>
        <taxon>Cuscuta</taxon>
        <taxon>Cuscuta subgen. Cuscuta</taxon>
    </lineage>
</organism>
<comment type="caution">
    <text evidence="1">The sequence shown here is derived from an EMBL/GenBank/DDBJ whole genome shotgun (WGS) entry which is preliminary data.</text>
</comment>
<evidence type="ECO:0000313" key="2">
    <source>
        <dbReference type="Proteomes" id="UP001152484"/>
    </source>
</evidence>